<dbReference type="AlphaFoldDB" id="A0A2A6B781"/>
<accession>A0A8R1UP88</accession>
<organism evidence="2 3">
    <name type="scientific">Pristionchus pacificus</name>
    <name type="common">Parasitic nematode worm</name>
    <dbReference type="NCBI Taxonomy" id="54126"/>
    <lineage>
        <taxon>Eukaryota</taxon>
        <taxon>Metazoa</taxon>
        <taxon>Ecdysozoa</taxon>
        <taxon>Nematoda</taxon>
        <taxon>Chromadorea</taxon>
        <taxon>Rhabditida</taxon>
        <taxon>Rhabditina</taxon>
        <taxon>Diplogasteromorpha</taxon>
        <taxon>Diplogasteroidea</taxon>
        <taxon>Neodiplogasteridae</taxon>
        <taxon>Pristionchus</taxon>
    </lineage>
</organism>
<sequence>MDIKDEELAALPIIDVFIPSTAASRPLSINPDEEMHSNHQTFSTRRTTVNLSNPPAPVAPKKKKVRKPSSVEGNGVESQEGECSLYGYCLFVCTEVPETRCN</sequence>
<keyword evidence="3" id="KW-1185">Reference proteome</keyword>
<feature type="region of interest" description="Disordered" evidence="1">
    <location>
        <begin position="29"/>
        <end position="79"/>
    </location>
</feature>
<proteinExistence type="predicted"/>
<name>A0A2A6B781_PRIPA</name>
<evidence type="ECO:0000313" key="3">
    <source>
        <dbReference type="Proteomes" id="UP000005239"/>
    </source>
</evidence>
<evidence type="ECO:0000313" key="2">
    <source>
        <dbReference type="EnsemblMetazoa" id="PPA35246.1"/>
    </source>
</evidence>
<protein>
    <submittedName>
        <fullName evidence="2">Uncharacterized protein</fullName>
    </submittedName>
</protein>
<accession>A0A2A6B781</accession>
<reference evidence="2" key="2">
    <citation type="submission" date="2022-06" db="UniProtKB">
        <authorList>
            <consortium name="EnsemblMetazoa"/>
        </authorList>
    </citation>
    <scope>IDENTIFICATION</scope>
    <source>
        <strain evidence="2">PS312</strain>
    </source>
</reference>
<dbReference type="EnsemblMetazoa" id="PPA35246.1">
    <property type="protein sequence ID" value="PPA35246.1"/>
    <property type="gene ID" value="WBGene00273615"/>
</dbReference>
<feature type="compositionally biased region" description="Polar residues" evidence="1">
    <location>
        <begin position="38"/>
        <end position="53"/>
    </location>
</feature>
<gene>
    <name evidence="2" type="primary">WBGene00273615</name>
</gene>
<evidence type="ECO:0000256" key="1">
    <source>
        <dbReference type="SAM" id="MobiDB-lite"/>
    </source>
</evidence>
<reference evidence="3" key="1">
    <citation type="journal article" date="2008" name="Nat. Genet.">
        <title>The Pristionchus pacificus genome provides a unique perspective on nematode lifestyle and parasitism.</title>
        <authorList>
            <person name="Dieterich C."/>
            <person name="Clifton S.W."/>
            <person name="Schuster L.N."/>
            <person name="Chinwalla A."/>
            <person name="Delehaunty K."/>
            <person name="Dinkelacker I."/>
            <person name="Fulton L."/>
            <person name="Fulton R."/>
            <person name="Godfrey J."/>
            <person name="Minx P."/>
            <person name="Mitreva M."/>
            <person name="Roeseler W."/>
            <person name="Tian H."/>
            <person name="Witte H."/>
            <person name="Yang S.P."/>
            <person name="Wilson R.K."/>
            <person name="Sommer R.J."/>
        </authorList>
    </citation>
    <scope>NUCLEOTIDE SEQUENCE [LARGE SCALE GENOMIC DNA]</scope>
    <source>
        <strain evidence="3">PS312</strain>
    </source>
</reference>
<dbReference type="Proteomes" id="UP000005239">
    <property type="component" value="Unassembled WGS sequence"/>
</dbReference>